<organism evidence="5 6">
    <name type="scientific">Magnaporthiopsis poae (strain ATCC 64411 / 73-15)</name>
    <name type="common">Kentucky bluegrass fungus</name>
    <name type="synonym">Magnaporthe poae</name>
    <dbReference type="NCBI Taxonomy" id="644358"/>
    <lineage>
        <taxon>Eukaryota</taxon>
        <taxon>Fungi</taxon>
        <taxon>Dikarya</taxon>
        <taxon>Ascomycota</taxon>
        <taxon>Pezizomycotina</taxon>
        <taxon>Sordariomycetes</taxon>
        <taxon>Sordariomycetidae</taxon>
        <taxon>Magnaporthales</taxon>
        <taxon>Magnaporthaceae</taxon>
        <taxon>Magnaporthiopsis</taxon>
    </lineage>
</organism>
<evidence type="ECO:0000256" key="2">
    <source>
        <dbReference type="ARBA" id="ARBA00022694"/>
    </source>
</evidence>
<evidence type="ECO:0000313" key="4">
    <source>
        <dbReference type="EMBL" id="KLU89030.1"/>
    </source>
</evidence>
<dbReference type="InterPro" id="IPR014729">
    <property type="entry name" value="Rossmann-like_a/b/a_fold"/>
</dbReference>
<sequence>MHAAGPEPSGAARLCLRCKEQNALYEIRSEPACGACFAAFVRVKVAKRFEVVDRESRSKVGRGTAHYLIGLSLGPSSSAMVNIFDELDERSAKKRRPVSSSFRVVHVDTSLLDPLSPRPSRWLSHWKATYPRFTFETVPLTDALSLASIDWPSLPSLNSDLPPEARLRDLFGRLPSSTSRADVTRVFVRHILMSTAAAHRCCALLLGNNTTSLAALTLTETAKGRGFSLPWLTNDGARDVAVSHPGQNQEEAETISQIVHFPLRELYRKELVTYAGLVEMDKDKDLGIYGYERSSGSVVSHKDQSIDDVMARYFEDIELSFPSVVANVVRTAAKLSSGEPRQPCGLCGADIDLHGDQTWKGEMGDEDTTSAPSLASAQAGHRLCYGCDRSING</sequence>
<comment type="pathway">
    <text evidence="3">tRNA modification; 5-methoxycarbonylmethyl-2-thiouridine-tRNA biosynthesis.</text>
</comment>
<dbReference type="GO" id="GO:0016779">
    <property type="term" value="F:nucleotidyltransferase activity"/>
    <property type="evidence" value="ECO:0007669"/>
    <property type="project" value="UniProtKB-UniRule"/>
</dbReference>
<reference evidence="4" key="2">
    <citation type="submission" date="2010-05" db="EMBL/GenBank/DDBJ databases">
        <title>The Genome Sequence of Magnaporthe poae strain ATCC 64411.</title>
        <authorList>
            <consortium name="The Broad Institute Genome Sequencing Platform"/>
            <consortium name="Broad Institute Genome Sequencing Center for Infectious Disease"/>
            <person name="Ma L.-J."/>
            <person name="Dead R."/>
            <person name="Young S."/>
            <person name="Zeng Q."/>
            <person name="Koehrsen M."/>
            <person name="Alvarado L."/>
            <person name="Berlin A."/>
            <person name="Chapman S.B."/>
            <person name="Chen Z."/>
            <person name="Freedman E."/>
            <person name="Gellesch M."/>
            <person name="Goldberg J."/>
            <person name="Griggs A."/>
            <person name="Gujja S."/>
            <person name="Heilman E.R."/>
            <person name="Heiman D."/>
            <person name="Hepburn T."/>
            <person name="Howarth C."/>
            <person name="Jen D."/>
            <person name="Larson L."/>
            <person name="Mehta T."/>
            <person name="Neiman D."/>
            <person name="Pearson M."/>
            <person name="Roberts A."/>
            <person name="Saif S."/>
            <person name="Shea T."/>
            <person name="Shenoy N."/>
            <person name="Sisk P."/>
            <person name="Stolte C."/>
            <person name="Sykes S."/>
            <person name="Walk T."/>
            <person name="White J."/>
            <person name="Yandava C."/>
            <person name="Haas B."/>
            <person name="Nusbaum C."/>
            <person name="Birren B."/>
        </authorList>
    </citation>
    <scope>NUCLEOTIDE SEQUENCE</scope>
    <source>
        <strain evidence="4">ATCC 64411</strain>
    </source>
</reference>
<comment type="function">
    <text evidence="3">Plays a central role in 2-thiolation of mcm(5)S(2)U at tRNA wobble positions of tRNA(Lys), tRNA(Glu) and tRNA(Gln). May act by forming a heterodimer with NCS6 that ligates sulfur from thiocarboxylated URM1 onto the uridine of tRNAs at wobble position. Prior mcm(5) tRNA modification by the elongator complex is required for 2-thiolation. May also be involved in protein urmylation.</text>
</comment>
<dbReference type="GO" id="GO:0016783">
    <property type="term" value="F:sulfurtransferase activity"/>
    <property type="evidence" value="ECO:0007669"/>
    <property type="project" value="TreeGrafter"/>
</dbReference>
<protein>
    <recommendedName>
        <fullName evidence="3">Cytoplasmic tRNA 2-thiolation protein 2</fullName>
    </recommendedName>
</protein>
<dbReference type="OrthoDB" id="25129at2759"/>
<dbReference type="EMBL" id="GL876972">
    <property type="protein sequence ID" value="KLU89030.1"/>
    <property type="molecule type" value="Genomic_DNA"/>
</dbReference>
<reference evidence="4" key="3">
    <citation type="submission" date="2011-03" db="EMBL/GenBank/DDBJ databases">
        <title>Annotation of Magnaporthe poae ATCC 64411.</title>
        <authorList>
            <person name="Ma L.-J."/>
            <person name="Dead R."/>
            <person name="Young S.K."/>
            <person name="Zeng Q."/>
            <person name="Gargeya S."/>
            <person name="Fitzgerald M."/>
            <person name="Haas B."/>
            <person name="Abouelleil A."/>
            <person name="Alvarado L."/>
            <person name="Arachchi H.M."/>
            <person name="Berlin A."/>
            <person name="Brown A."/>
            <person name="Chapman S.B."/>
            <person name="Chen Z."/>
            <person name="Dunbar C."/>
            <person name="Freedman E."/>
            <person name="Gearin G."/>
            <person name="Gellesch M."/>
            <person name="Goldberg J."/>
            <person name="Griggs A."/>
            <person name="Gujja S."/>
            <person name="Heiman D."/>
            <person name="Howarth C."/>
            <person name="Larson L."/>
            <person name="Lui A."/>
            <person name="MacDonald P.J.P."/>
            <person name="Mehta T."/>
            <person name="Montmayeur A."/>
            <person name="Murphy C."/>
            <person name="Neiman D."/>
            <person name="Pearson M."/>
            <person name="Priest M."/>
            <person name="Roberts A."/>
            <person name="Saif S."/>
            <person name="Shea T."/>
            <person name="Shenoy N."/>
            <person name="Sisk P."/>
            <person name="Stolte C."/>
            <person name="Sykes S."/>
            <person name="Yandava C."/>
            <person name="Wortman J."/>
            <person name="Nusbaum C."/>
            <person name="Birren B."/>
        </authorList>
    </citation>
    <scope>NUCLEOTIDE SEQUENCE</scope>
    <source>
        <strain evidence="4">ATCC 64411</strain>
    </source>
</reference>
<dbReference type="GO" id="GO:0032447">
    <property type="term" value="P:protein urmylation"/>
    <property type="evidence" value="ECO:0007669"/>
    <property type="project" value="UniProtKB-UniRule"/>
</dbReference>
<dbReference type="PANTHER" id="PTHR20882:SF14">
    <property type="entry name" value="CYTOPLASMIC TRNA 2-THIOLATION PROTEIN 2"/>
    <property type="match status" value="1"/>
</dbReference>
<comment type="similarity">
    <text evidence="3">Belongs to the CTU2/NCS2 family.</text>
</comment>
<keyword evidence="2 3" id="KW-0819">tRNA processing</keyword>
<dbReference type="VEuPathDB" id="FungiDB:MAPG_08008"/>
<comment type="subcellular location">
    <subcellularLocation>
        <location evidence="3">Cytoplasm</location>
    </subcellularLocation>
</comment>
<dbReference type="Pfam" id="PF10288">
    <property type="entry name" value="CTU2"/>
    <property type="match status" value="1"/>
</dbReference>
<dbReference type="InterPro" id="IPR019407">
    <property type="entry name" value="CTU2"/>
</dbReference>
<proteinExistence type="inferred from homology"/>
<dbReference type="EnsemblFungi" id="MAPG_08008T0">
    <property type="protein sequence ID" value="MAPG_08008T0"/>
    <property type="gene ID" value="MAPG_08008"/>
</dbReference>
<dbReference type="UniPathway" id="UPA00988"/>
<dbReference type="Proteomes" id="UP000011715">
    <property type="component" value="Unassembled WGS sequence"/>
</dbReference>
<reference evidence="6" key="1">
    <citation type="submission" date="2010-05" db="EMBL/GenBank/DDBJ databases">
        <title>The genome sequence of Magnaporthe poae strain ATCC 64411.</title>
        <authorList>
            <person name="Ma L.-J."/>
            <person name="Dead R."/>
            <person name="Young S."/>
            <person name="Zeng Q."/>
            <person name="Koehrsen M."/>
            <person name="Alvarado L."/>
            <person name="Berlin A."/>
            <person name="Chapman S.B."/>
            <person name="Chen Z."/>
            <person name="Freedman E."/>
            <person name="Gellesch M."/>
            <person name="Goldberg J."/>
            <person name="Griggs A."/>
            <person name="Gujja S."/>
            <person name="Heilman E.R."/>
            <person name="Heiman D."/>
            <person name="Hepburn T."/>
            <person name="Howarth C."/>
            <person name="Jen D."/>
            <person name="Larson L."/>
            <person name="Mehta T."/>
            <person name="Neiman D."/>
            <person name="Pearson M."/>
            <person name="Roberts A."/>
            <person name="Saif S."/>
            <person name="Shea T."/>
            <person name="Shenoy N."/>
            <person name="Sisk P."/>
            <person name="Stolte C."/>
            <person name="Sykes S."/>
            <person name="Walk T."/>
            <person name="White J."/>
            <person name="Yandava C."/>
            <person name="Haas B."/>
            <person name="Nusbaum C."/>
            <person name="Birren B."/>
        </authorList>
    </citation>
    <scope>NUCLEOTIDE SEQUENCE [LARGE SCALE GENOMIC DNA]</scope>
    <source>
        <strain evidence="6">ATCC 64411 / 73-15</strain>
    </source>
</reference>
<evidence type="ECO:0000256" key="1">
    <source>
        <dbReference type="ARBA" id="ARBA00022490"/>
    </source>
</evidence>
<accession>A0A0C4E677</accession>
<dbReference type="PANTHER" id="PTHR20882">
    <property type="entry name" value="CYTOPLASMIC TRNA 2-THIOLATION PROTEIN 2"/>
    <property type="match status" value="1"/>
</dbReference>
<dbReference type="GO" id="GO:0002143">
    <property type="term" value="P:tRNA wobble position uridine thiolation"/>
    <property type="evidence" value="ECO:0007669"/>
    <property type="project" value="TreeGrafter"/>
</dbReference>
<reference evidence="5" key="5">
    <citation type="submission" date="2015-06" db="UniProtKB">
        <authorList>
            <consortium name="EnsemblFungi"/>
        </authorList>
    </citation>
    <scope>IDENTIFICATION</scope>
    <source>
        <strain evidence="5">ATCC 64411</strain>
    </source>
</reference>
<dbReference type="EMBL" id="ADBL01001930">
    <property type="status" value="NOT_ANNOTATED_CDS"/>
    <property type="molecule type" value="Genomic_DNA"/>
</dbReference>
<dbReference type="OMA" id="EGDSTWA"/>
<keyword evidence="6" id="KW-1185">Reference proteome</keyword>
<dbReference type="GO" id="GO:0000049">
    <property type="term" value="F:tRNA binding"/>
    <property type="evidence" value="ECO:0007669"/>
    <property type="project" value="InterPro"/>
</dbReference>
<dbReference type="HAMAP" id="MF_03054">
    <property type="entry name" value="CTU2"/>
    <property type="match status" value="1"/>
</dbReference>
<dbReference type="Gene3D" id="3.40.50.620">
    <property type="entry name" value="HUPs"/>
    <property type="match status" value="1"/>
</dbReference>
<name>A0A0C4E677_MAGP6</name>
<evidence type="ECO:0000256" key="3">
    <source>
        <dbReference type="HAMAP-Rule" id="MF_03054"/>
    </source>
</evidence>
<evidence type="ECO:0000313" key="5">
    <source>
        <dbReference type="EnsemblFungi" id="MAPG_08008T0"/>
    </source>
</evidence>
<gene>
    <name evidence="3" type="primary">NCS2</name>
    <name evidence="3" type="synonym">CTU2</name>
    <name evidence="4" type="ORF">MAPG_08008</name>
</gene>
<dbReference type="GO" id="GO:0005829">
    <property type="term" value="C:cytosol"/>
    <property type="evidence" value="ECO:0007669"/>
    <property type="project" value="TreeGrafter"/>
</dbReference>
<dbReference type="AlphaFoldDB" id="A0A0C4E677"/>
<keyword evidence="1 3" id="KW-0963">Cytoplasm</keyword>
<evidence type="ECO:0000313" key="6">
    <source>
        <dbReference type="Proteomes" id="UP000011715"/>
    </source>
</evidence>
<reference evidence="5" key="4">
    <citation type="journal article" date="2015" name="G3 (Bethesda)">
        <title>Genome sequences of three phytopathogenic species of the Magnaporthaceae family of fungi.</title>
        <authorList>
            <person name="Okagaki L.H."/>
            <person name="Nunes C.C."/>
            <person name="Sailsbery J."/>
            <person name="Clay B."/>
            <person name="Brown D."/>
            <person name="John T."/>
            <person name="Oh Y."/>
            <person name="Young N."/>
            <person name="Fitzgerald M."/>
            <person name="Haas B.J."/>
            <person name="Zeng Q."/>
            <person name="Young S."/>
            <person name="Adiconis X."/>
            <person name="Fan L."/>
            <person name="Levin J.Z."/>
            <person name="Mitchell T.K."/>
            <person name="Okubara P.A."/>
            <person name="Farman M.L."/>
            <person name="Kohn L.M."/>
            <person name="Birren B."/>
            <person name="Ma L.-J."/>
            <person name="Dean R.A."/>
        </authorList>
    </citation>
    <scope>NUCLEOTIDE SEQUENCE</scope>
    <source>
        <strain evidence="5">ATCC 64411 / 73-15</strain>
    </source>
</reference>
<dbReference type="STRING" id="644358.A0A0C4E677"/>
<dbReference type="eggNOG" id="KOG2594">
    <property type="taxonomic scope" value="Eukaryota"/>
</dbReference>